<protein>
    <submittedName>
        <fullName evidence="1">Uncharacterized protein</fullName>
    </submittedName>
</protein>
<name>A0A0C3EJF8_9AGAM</name>
<dbReference type="InParanoid" id="A0A0C3EJF8"/>
<evidence type="ECO:0000313" key="2">
    <source>
        <dbReference type="Proteomes" id="UP000053989"/>
    </source>
</evidence>
<reference evidence="1 2" key="1">
    <citation type="submission" date="2014-04" db="EMBL/GenBank/DDBJ databases">
        <authorList>
            <consortium name="DOE Joint Genome Institute"/>
            <person name="Kuo A."/>
            <person name="Kohler A."/>
            <person name="Nagy L.G."/>
            <person name="Floudas D."/>
            <person name="Copeland A."/>
            <person name="Barry K.W."/>
            <person name="Cichocki N."/>
            <person name="Veneault-Fourrey C."/>
            <person name="LaButti K."/>
            <person name="Lindquist E.A."/>
            <person name="Lipzen A."/>
            <person name="Lundell T."/>
            <person name="Morin E."/>
            <person name="Murat C."/>
            <person name="Sun H."/>
            <person name="Tunlid A."/>
            <person name="Henrissat B."/>
            <person name="Grigoriev I.V."/>
            <person name="Hibbett D.S."/>
            <person name="Martin F."/>
            <person name="Nordberg H.P."/>
            <person name="Cantor M.N."/>
            <person name="Hua S.X."/>
        </authorList>
    </citation>
    <scope>NUCLEOTIDE SEQUENCE [LARGE SCALE GENOMIC DNA]</scope>
    <source>
        <strain evidence="1 2">Foug A</strain>
    </source>
</reference>
<sequence>MVQNRFNKIQIEQDILSWMPSKVMHSPDFNTELDVIPLMCHSLKDSPMHQSIMHGVGCILVFEYAYFLLQTNEETRNALHLAVKEYQSSGTQANVLNTLQHIIEEHGYDQDSLMHAIMEIILNHHMSKKFL</sequence>
<dbReference type="EMBL" id="KN822009">
    <property type="protein sequence ID" value="KIM68384.1"/>
    <property type="molecule type" value="Genomic_DNA"/>
</dbReference>
<dbReference type="HOGENOM" id="CLU_144955_0_0_1"/>
<dbReference type="AlphaFoldDB" id="A0A0C3EJF8"/>
<accession>A0A0C3EJF8</accession>
<organism evidence="1 2">
    <name type="scientific">Scleroderma citrinum Foug A</name>
    <dbReference type="NCBI Taxonomy" id="1036808"/>
    <lineage>
        <taxon>Eukaryota</taxon>
        <taxon>Fungi</taxon>
        <taxon>Dikarya</taxon>
        <taxon>Basidiomycota</taxon>
        <taxon>Agaricomycotina</taxon>
        <taxon>Agaricomycetes</taxon>
        <taxon>Agaricomycetidae</taxon>
        <taxon>Boletales</taxon>
        <taxon>Sclerodermatineae</taxon>
        <taxon>Sclerodermataceae</taxon>
        <taxon>Scleroderma</taxon>
    </lineage>
</organism>
<dbReference type="OrthoDB" id="2684800at2759"/>
<dbReference type="Proteomes" id="UP000053989">
    <property type="component" value="Unassembled WGS sequence"/>
</dbReference>
<gene>
    <name evidence="1" type="ORF">SCLCIDRAFT_1209207</name>
</gene>
<proteinExistence type="predicted"/>
<evidence type="ECO:0000313" key="1">
    <source>
        <dbReference type="EMBL" id="KIM68384.1"/>
    </source>
</evidence>
<reference evidence="2" key="2">
    <citation type="submission" date="2015-01" db="EMBL/GenBank/DDBJ databases">
        <title>Evolutionary Origins and Diversification of the Mycorrhizal Mutualists.</title>
        <authorList>
            <consortium name="DOE Joint Genome Institute"/>
            <consortium name="Mycorrhizal Genomics Consortium"/>
            <person name="Kohler A."/>
            <person name="Kuo A."/>
            <person name="Nagy L.G."/>
            <person name="Floudas D."/>
            <person name="Copeland A."/>
            <person name="Barry K.W."/>
            <person name="Cichocki N."/>
            <person name="Veneault-Fourrey C."/>
            <person name="LaButti K."/>
            <person name="Lindquist E.A."/>
            <person name="Lipzen A."/>
            <person name="Lundell T."/>
            <person name="Morin E."/>
            <person name="Murat C."/>
            <person name="Riley R."/>
            <person name="Ohm R."/>
            <person name="Sun H."/>
            <person name="Tunlid A."/>
            <person name="Henrissat B."/>
            <person name="Grigoriev I.V."/>
            <person name="Hibbett D.S."/>
            <person name="Martin F."/>
        </authorList>
    </citation>
    <scope>NUCLEOTIDE SEQUENCE [LARGE SCALE GENOMIC DNA]</scope>
    <source>
        <strain evidence="2">Foug A</strain>
    </source>
</reference>
<keyword evidence="2" id="KW-1185">Reference proteome</keyword>